<gene>
    <name evidence="1" type="ORF">TVAG_167120</name>
</gene>
<keyword evidence="2" id="KW-1185">Reference proteome</keyword>
<protein>
    <submittedName>
        <fullName evidence="1">Uncharacterized protein</fullName>
    </submittedName>
</protein>
<name>A2DEB9_TRIV3</name>
<dbReference type="VEuPathDB" id="TrichDB:TVAGG3_0175540"/>
<dbReference type="RefSeq" id="XP_001582323.1">
    <property type="nucleotide sequence ID" value="XM_001582273.1"/>
</dbReference>
<dbReference type="InParanoid" id="A2DEB9"/>
<evidence type="ECO:0000313" key="1">
    <source>
        <dbReference type="EMBL" id="EAY21337.1"/>
    </source>
</evidence>
<dbReference type="Proteomes" id="UP000001542">
    <property type="component" value="Unassembled WGS sequence"/>
</dbReference>
<dbReference type="VEuPathDB" id="TrichDB:TVAG_167120"/>
<evidence type="ECO:0000313" key="2">
    <source>
        <dbReference type="Proteomes" id="UP000001542"/>
    </source>
</evidence>
<accession>A2DEB9</accession>
<dbReference type="AlphaFoldDB" id="A2DEB9"/>
<reference evidence="1" key="1">
    <citation type="submission" date="2006-10" db="EMBL/GenBank/DDBJ databases">
        <authorList>
            <person name="Amadeo P."/>
            <person name="Zhao Q."/>
            <person name="Wortman J."/>
            <person name="Fraser-Liggett C."/>
            <person name="Carlton J."/>
        </authorList>
    </citation>
    <scope>NUCLEOTIDE SEQUENCE</scope>
    <source>
        <strain evidence="1">G3</strain>
    </source>
</reference>
<proteinExistence type="predicted"/>
<organism evidence="1 2">
    <name type="scientific">Trichomonas vaginalis (strain ATCC PRA-98 / G3)</name>
    <dbReference type="NCBI Taxonomy" id="412133"/>
    <lineage>
        <taxon>Eukaryota</taxon>
        <taxon>Metamonada</taxon>
        <taxon>Parabasalia</taxon>
        <taxon>Trichomonadida</taxon>
        <taxon>Trichomonadidae</taxon>
        <taxon>Trichomonas</taxon>
    </lineage>
</organism>
<dbReference type="KEGG" id="tva:5466885"/>
<dbReference type="EMBL" id="DS113191">
    <property type="protein sequence ID" value="EAY21337.1"/>
    <property type="molecule type" value="Genomic_DNA"/>
</dbReference>
<reference evidence="1" key="2">
    <citation type="journal article" date="2007" name="Science">
        <title>Draft genome sequence of the sexually transmitted pathogen Trichomonas vaginalis.</title>
        <authorList>
            <person name="Carlton J.M."/>
            <person name="Hirt R.P."/>
            <person name="Silva J.C."/>
            <person name="Delcher A.L."/>
            <person name="Schatz M."/>
            <person name="Zhao Q."/>
            <person name="Wortman J.R."/>
            <person name="Bidwell S.L."/>
            <person name="Alsmark U.C.M."/>
            <person name="Besteiro S."/>
            <person name="Sicheritz-Ponten T."/>
            <person name="Noel C.J."/>
            <person name="Dacks J.B."/>
            <person name="Foster P.G."/>
            <person name="Simillion C."/>
            <person name="Van de Peer Y."/>
            <person name="Miranda-Saavedra D."/>
            <person name="Barton G.J."/>
            <person name="Westrop G.D."/>
            <person name="Mueller S."/>
            <person name="Dessi D."/>
            <person name="Fiori P.L."/>
            <person name="Ren Q."/>
            <person name="Paulsen I."/>
            <person name="Zhang H."/>
            <person name="Bastida-Corcuera F.D."/>
            <person name="Simoes-Barbosa A."/>
            <person name="Brown M.T."/>
            <person name="Hayes R.D."/>
            <person name="Mukherjee M."/>
            <person name="Okumura C.Y."/>
            <person name="Schneider R."/>
            <person name="Smith A.J."/>
            <person name="Vanacova S."/>
            <person name="Villalvazo M."/>
            <person name="Haas B.J."/>
            <person name="Pertea M."/>
            <person name="Feldblyum T.V."/>
            <person name="Utterback T.R."/>
            <person name="Shu C.L."/>
            <person name="Osoegawa K."/>
            <person name="de Jong P.J."/>
            <person name="Hrdy I."/>
            <person name="Horvathova L."/>
            <person name="Zubacova Z."/>
            <person name="Dolezal P."/>
            <person name="Malik S.B."/>
            <person name="Logsdon J.M. Jr."/>
            <person name="Henze K."/>
            <person name="Gupta A."/>
            <person name="Wang C.C."/>
            <person name="Dunne R.L."/>
            <person name="Upcroft J.A."/>
            <person name="Upcroft P."/>
            <person name="White O."/>
            <person name="Salzberg S.L."/>
            <person name="Tang P."/>
            <person name="Chiu C.-H."/>
            <person name="Lee Y.-S."/>
            <person name="Embley T.M."/>
            <person name="Coombs G.H."/>
            <person name="Mottram J.C."/>
            <person name="Tachezy J."/>
            <person name="Fraser-Liggett C.M."/>
            <person name="Johnson P.J."/>
        </authorList>
    </citation>
    <scope>NUCLEOTIDE SEQUENCE [LARGE SCALE GENOMIC DNA]</scope>
    <source>
        <strain evidence="1">G3</strain>
    </source>
</reference>
<sequence length="226" mass="27140">MLPLLAIRRSYNADDDNIWFPIPTPWGPLRIGIDKNEEEETYDDDNWGIGITYHSPWGKFYLGYRSNEEEAEEDDNWDISLTYHSPWGKFTIGYHNTDEEKETKPQHKYEIPPLNKYLMEKAKWERKIQEGMMKRFYDLLKKKAATTPKKNSFKFDIKSILDEVKRFDERCKAMAMLAKRWQSHTPKKNSLATDVMRFALENQKFLDAMHKFNEERMRLLKLKFKK</sequence>